<proteinExistence type="predicted"/>
<name>A0A813RMX4_9BILA</name>
<dbReference type="Proteomes" id="UP000663870">
    <property type="component" value="Unassembled WGS sequence"/>
</dbReference>
<accession>A0A813RMX4</accession>
<gene>
    <name evidence="1" type="ORF">JXQ802_LOCUS3514</name>
</gene>
<keyword evidence="2" id="KW-1185">Reference proteome</keyword>
<protein>
    <submittedName>
        <fullName evidence="1">Uncharacterized protein</fullName>
    </submittedName>
</protein>
<dbReference type="AlphaFoldDB" id="A0A813RMX4"/>
<evidence type="ECO:0000313" key="2">
    <source>
        <dbReference type="Proteomes" id="UP000663870"/>
    </source>
</evidence>
<organism evidence="1 2">
    <name type="scientific">Rotaria sordida</name>
    <dbReference type="NCBI Taxonomy" id="392033"/>
    <lineage>
        <taxon>Eukaryota</taxon>
        <taxon>Metazoa</taxon>
        <taxon>Spiralia</taxon>
        <taxon>Gnathifera</taxon>
        <taxon>Rotifera</taxon>
        <taxon>Eurotatoria</taxon>
        <taxon>Bdelloidea</taxon>
        <taxon>Philodinida</taxon>
        <taxon>Philodinidae</taxon>
        <taxon>Rotaria</taxon>
    </lineage>
</organism>
<reference evidence="1" key="1">
    <citation type="submission" date="2021-02" db="EMBL/GenBank/DDBJ databases">
        <authorList>
            <person name="Nowell W R."/>
        </authorList>
    </citation>
    <scope>NUCLEOTIDE SEQUENCE</scope>
</reference>
<evidence type="ECO:0000313" key="1">
    <source>
        <dbReference type="EMBL" id="CAF0786602.1"/>
    </source>
</evidence>
<comment type="caution">
    <text evidence="1">The sequence shown here is derived from an EMBL/GenBank/DDBJ whole genome shotgun (WGS) entry which is preliminary data.</text>
</comment>
<dbReference type="EMBL" id="CAJNOL010000047">
    <property type="protein sequence ID" value="CAF0786602.1"/>
    <property type="molecule type" value="Genomic_DNA"/>
</dbReference>
<sequence length="191" mass="22923">MCFYGMTVFSGTVRLAEKIADRRHFIMKYDFEISVHDIIGRPKVTKTDSMRKIIDHIDARQWRTLDYFRILNNQKKSQVQNETIRHKILKSEVESGTVAIETLQRYLTDRIVQPFTYKNLHNVIKQQRVRDRLQKGRQEQQEKDLKNRNKKILQTVNEYFPDINIISKQEKHRATIEHLAKPRIFNTNEKI</sequence>